<evidence type="ECO:0000256" key="1">
    <source>
        <dbReference type="SAM" id="Phobius"/>
    </source>
</evidence>
<dbReference type="EMBL" id="SLUB01000003">
    <property type="protein sequence ID" value="THE14768.1"/>
    <property type="molecule type" value="Genomic_DNA"/>
</dbReference>
<keyword evidence="3" id="KW-1185">Reference proteome</keyword>
<gene>
    <name evidence="2" type="ORF">E1I69_02820</name>
</gene>
<keyword evidence="1" id="KW-0472">Membrane</keyword>
<sequence>MGKHVAEQKLIDFTLGQLNELESNVVKLHMEQCPRCHERMNHWAKIVSVETNLATFTLDKKEDVWKKIQQNIEGKKKRQSNMFLKFCSVAASAVLLIGLANLYSINNKLTMEDLQEQPATTFLENPDTRQFNIVPLSQRDNINGGIWINNVTKELLIEINGLANLESQDHQLWIIYKNEDMQGAIIPTKNGSSKMYMQGMDINEFKMIKASVEPKGGSLYPTGPETFLVEIKD</sequence>
<keyword evidence="1" id="KW-0812">Transmembrane</keyword>
<evidence type="ECO:0000313" key="2">
    <source>
        <dbReference type="EMBL" id="THE14768.1"/>
    </source>
</evidence>
<dbReference type="InterPro" id="IPR041916">
    <property type="entry name" value="Anti_sigma_zinc_sf"/>
</dbReference>
<dbReference type="Gene3D" id="1.10.10.1320">
    <property type="entry name" value="Anti-sigma factor, zinc-finger domain"/>
    <property type="match status" value="1"/>
</dbReference>
<dbReference type="GO" id="GO:0005886">
    <property type="term" value="C:plasma membrane"/>
    <property type="evidence" value="ECO:0007669"/>
    <property type="project" value="InterPro"/>
</dbReference>
<proteinExistence type="predicted"/>
<name>A0A4S3PY84_9BACI</name>
<accession>A0A4S3PY84</accession>
<dbReference type="AlphaFoldDB" id="A0A4S3PY84"/>
<reference evidence="2 3" key="1">
    <citation type="journal article" date="2019" name="Indoor Air">
        <title>Impacts of indoor surface finishes on bacterial viability.</title>
        <authorList>
            <person name="Hu J."/>
            <person name="Maamar S.B."/>
            <person name="Glawe A.J."/>
            <person name="Gottel N."/>
            <person name="Gilbert J.A."/>
            <person name="Hartmann E.M."/>
        </authorList>
    </citation>
    <scope>NUCLEOTIDE SEQUENCE [LARGE SCALE GENOMIC DNA]</scope>
    <source>
        <strain evidence="2 3">AF060A6</strain>
    </source>
</reference>
<dbReference type="OrthoDB" id="2662941at2"/>
<protein>
    <submittedName>
        <fullName evidence="2">Anti-sigma factor</fullName>
    </submittedName>
</protein>
<keyword evidence="1" id="KW-1133">Transmembrane helix</keyword>
<evidence type="ECO:0000313" key="3">
    <source>
        <dbReference type="Proteomes" id="UP000306477"/>
    </source>
</evidence>
<organism evidence="2 3">
    <name type="scientific">Bacillus timonensis</name>
    <dbReference type="NCBI Taxonomy" id="1033734"/>
    <lineage>
        <taxon>Bacteria</taxon>
        <taxon>Bacillati</taxon>
        <taxon>Bacillota</taxon>
        <taxon>Bacilli</taxon>
        <taxon>Bacillales</taxon>
        <taxon>Bacillaceae</taxon>
        <taxon>Bacillus</taxon>
    </lineage>
</organism>
<comment type="caution">
    <text evidence="2">The sequence shown here is derived from an EMBL/GenBank/DDBJ whole genome shotgun (WGS) entry which is preliminary data.</text>
</comment>
<dbReference type="Proteomes" id="UP000306477">
    <property type="component" value="Unassembled WGS sequence"/>
</dbReference>
<feature type="transmembrane region" description="Helical" evidence="1">
    <location>
        <begin position="83"/>
        <end position="103"/>
    </location>
</feature>
<dbReference type="RefSeq" id="WP_136378120.1">
    <property type="nucleotide sequence ID" value="NZ_SLUB01000003.1"/>
</dbReference>